<organism evidence="1 2">
    <name type="scientific">Suillus luteus UH-Slu-Lm8-n1</name>
    <dbReference type="NCBI Taxonomy" id="930992"/>
    <lineage>
        <taxon>Eukaryota</taxon>
        <taxon>Fungi</taxon>
        <taxon>Dikarya</taxon>
        <taxon>Basidiomycota</taxon>
        <taxon>Agaricomycotina</taxon>
        <taxon>Agaricomycetes</taxon>
        <taxon>Agaricomycetidae</taxon>
        <taxon>Boletales</taxon>
        <taxon>Suillineae</taxon>
        <taxon>Suillaceae</taxon>
        <taxon>Suillus</taxon>
    </lineage>
</organism>
<proteinExistence type="predicted"/>
<dbReference type="Proteomes" id="UP000054485">
    <property type="component" value="Unassembled WGS sequence"/>
</dbReference>
<dbReference type="HOGENOM" id="CLU_1983032_0_0_1"/>
<dbReference type="InParanoid" id="A0A0D0A2I3"/>
<accession>A0A0D0A2I3</accession>
<protein>
    <submittedName>
        <fullName evidence="1">Uncharacterized protein</fullName>
    </submittedName>
</protein>
<keyword evidence="2" id="KW-1185">Reference proteome</keyword>
<evidence type="ECO:0000313" key="2">
    <source>
        <dbReference type="Proteomes" id="UP000054485"/>
    </source>
</evidence>
<sequence>MAFTRVPSHADVIDFKDYRICICDTPPDILAQARTIALKKRALSDLLNSDATRSRRRPSIYAIPVVQRHPPTIDPQQPMFVRLNKLLSFSPRTNPAHPVRNDHPRGPLYVPATLPLPSSLRLAMHG</sequence>
<evidence type="ECO:0000313" key="1">
    <source>
        <dbReference type="EMBL" id="KIK32369.1"/>
    </source>
</evidence>
<gene>
    <name evidence="1" type="ORF">CY34DRAFT_19096</name>
</gene>
<reference evidence="1 2" key="1">
    <citation type="submission" date="2014-04" db="EMBL/GenBank/DDBJ databases">
        <authorList>
            <consortium name="DOE Joint Genome Institute"/>
            <person name="Kuo A."/>
            <person name="Ruytinx J."/>
            <person name="Rineau F."/>
            <person name="Colpaert J."/>
            <person name="Kohler A."/>
            <person name="Nagy L.G."/>
            <person name="Floudas D."/>
            <person name="Copeland A."/>
            <person name="Barry K.W."/>
            <person name="Cichocki N."/>
            <person name="Veneault-Fourrey C."/>
            <person name="LaButti K."/>
            <person name="Lindquist E.A."/>
            <person name="Lipzen A."/>
            <person name="Lundell T."/>
            <person name="Morin E."/>
            <person name="Murat C."/>
            <person name="Sun H."/>
            <person name="Tunlid A."/>
            <person name="Henrissat B."/>
            <person name="Grigoriev I.V."/>
            <person name="Hibbett D.S."/>
            <person name="Martin F."/>
            <person name="Nordberg H.P."/>
            <person name="Cantor M.N."/>
            <person name="Hua S.X."/>
        </authorList>
    </citation>
    <scope>NUCLEOTIDE SEQUENCE [LARGE SCALE GENOMIC DNA]</scope>
    <source>
        <strain evidence="1 2">UH-Slu-Lm8-n1</strain>
    </source>
</reference>
<dbReference type="AlphaFoldDB" id="A0A0D0A2I3"/>
<name>A0A0D0A2I3_9AGAM</name>
<reference evidence="2" key="2">
    <citation type="submission" date="2015-01" db="EMBL/GenBank/DDBJ databases">
        <title>Evolutionary Origins and Diversification of the Mycorrhizal Mutualists.</title>
        <authorList>
            <consortium name="DOE Joint Genome Institute"/>
            <consortium name="Mycorrhizal Genomics Consortium"/>
            <person name="Kohler A."/>
            <person name="Kuo A."/>
            <person name="Nagy L.G."/>
            <person name="Floudas D."/>
            <person name="Copeland A."/>
            <person name="Barry K.W."/>
            <person name="Cichocki N."/>
            <person name="Veneault-Fourrey C."/>
            <person name="LaButti K."/>
            <person name="Lindquist E.A."/>
            <person name="Lipzen A."/>
            <person name="Lundell T."/>
            <person name="Morin E."/>
            <person name="Murat C."/>
            <person name="Riley R."/>
            <person name="Ohm R."/>
            <person name="Sun H."/>
            <person name="Tunlid A."/>
            <person name="Henrissat B."/>
            <person name="Grigoriev I.V."/>
            <person name="Hibbett D.S."/>
            <person name="Martin F."/>
        </authorList>
    </citation>
    <scope>NUCLEOTIDE SEQUENCE [LARGE SCALE GENOMIC DNA]</scope>
    <source>
        <strain evidence="2">UH-Slu-Lm8-n1</strain>
    </source>
</reference>
<dbReference type="OrthoDB" id="2689684at2759"/>
<dbReference type="EMBL" id="KN836271">
    <property type="protein sequence ID" value="KIK32369.1"/>
    <property type="molecule type" value="Genomic_DNA"/>
</dbReference>